<dbReference type="FunFam" id="3.40.50.12650:FF:000001">
    <property type="entry name" value="DNA cross-link repair 1A"/>
    <property type="match status" value="1"/>
</dbReference>
<comment type="subcellular location">
    <subcellularLocation>
        <location evidence="1">Nucleus</location>
    </subcellularLocation>
</comment>
<reference evidence="9" key="2">
    <citation type="submission" date="2015-01" db="EMBL/GenBank/DDBJ databases">
        <title>Evolutionary Origins and Diversification of the Mycorrhizal Mutualists.</title>
        <authorList>
            <consortium name="DOE Joint Genome Institute"/>
            <consortium name="Mycorrhizal Genomics Consortium"/>
            <person name="Kohler A."/>
            <person name="Kuo A."/>
            <person name="Nagy L.G."/>
            <person name="Floudas D."/>
            <person name="Copeland A."/>
            <person name="Barry K.W."/>
            <person name="Cichocki N."/>
            <person name="Veneault-Fourrey C."/>
            <person name="LaButti K."/>
            <person name="Lindquist E.A."/>
            <person name="Lipzen A."/>
            <person name="Lundell T."/>
            <person name="Morin E."/>
            <person name="Murat C."/>
            <person name="Riley R."/>
            <person name="Ohm R."/>
            <person name="Sun H."/>
            <person name="Tunlid A."/>
            <person name="Henrissat B."/>
            <person name="Grigoriev I.V."/>
            <person name="Hibbett D.S."/>
            <person name="Martin F."/>
        </authorList>
    </citation>
    <scope>NUCLEOTIDE SEQUENCE [LARGE SCALE GENOMIC DNA]</scope>
    <source>
        <strain evidence="9">F 1598</strain>
    </source>
</reference>
<dbReference type="Gene3D" id="3.40.50.12650">
    <property type="match status" value="1"/>
</dbReference>
<evidence type="ECO:0008006" key="10">
    <source>
        <dbReference type="Google" id="ProtNLM"/>
    </source>
</evidence>
<dbReference type="Gene3D" id="3.60.15.10">
    <property type="entry name" value="Ribonuclease Z/Hydroxyacylglutathione hydrolase-like"/>
    <property type="match status" value="1"/>
</dbReference>
<feature type="domain" description="DNA repair metallo-beta-lactamase" evidence="6">
    <location>
        <begin position="298"/>
        <end position="425"/>
    </location>
</feature>
<dbReference type="Pfam" id="PF12706">
    <property type="entry name" value="Lactamase_B_2"/>
    <property type="match status" value="1"/>
</dbReference>
<dbReference type="OrthoDB" id="262529at2759"/>
<dbReference type="GO" id="GO:0003684">
    <property type="term" value="F:damaged DNA binding"/>
    <property type="evidence" value="ECO:0007669"/>
    <property type="project" value="TreeGrafter"/>
</dbReference>
<evidence type="ECO:0000256" key="3">
    <source>
        <dbReference type="ARBA" id="ARBA00022763"/>
    </source>
</evidence>
<evidence type="ECO:0000256" key="5">
    <source>
        <dbReference type="ARBA" id="ARBA00023242"/>
    </source>
</evidence>
<dbReference type="Proteomes" id="UP000054166">
    <property type="component" value="Unassembled WGS sequence"/>
</dbReference>
<dbReference type="GO" id="GO:0005634">
    <property type="term" value="C:nucleus"/>
    <property type="evidence" value="ECO:0007669"/>
    <property type="project" value="UniProtKB-SubCell"/>
</dbReference>
<dbReference type="PANTHER" id="PTHR23240:SF6">
    <property type="entry name" value="DNA CROSS-LINK REPAIR 1A PROTEIN"/>
    <property type="match status" value="1"/>
</dbReference>
<evidence type="ECO:0000313" key="9">
    <source>
        <dbReference type="Proteomes" id="UP000054166"/>
    </source>
</evidence>
<evidence type="ECO:0000256" key="2">
    <source>
        <dbReference type="ARBA" id="ARBA00010304"/>
    </source>
</evidence>
<organism evidence="8 9">
    <name type="scientific">Piloderma croceum (strain F 1598)</name>
    <dbReference type="NCBI Taxonomy" id="765440"/>
    <lineage>
        <taxon>Eukaryota</taxon>
        <taxon>Fungi</taxon>
        <taxon>Dikarya</taxon>
        <taxon>Basidiomycota</taxon>
        <taxon>Agaricomycotina</taxon>
        <taxon>Agaricomycetes</taxon>
        <taxon>Agaricomycetidae</taxon>
        <taxon>Atheliales</taxon>
        <taxon>Atheliaceae</taxon>
        <taxon>Piloderma</taxon>
    </lineage>
</organism>
<dbReference type="InParanoid" id="A0A0C3GG17"/>
<dbReference type="AlphaFoldDB" id="A0A0C3GG17"/>
<dbReference type="STRING" id="765440.A0A0C3GG17"/>
<dbReference type="CDD" id="cd16273">
    <property type="entry name" value="SNM1A-1C-like_MBL-fold"/>
    <property type="match status" value="1"/>
</dbReference>
<feature type="domain" description="Metallo-beta-lactamase" evidence="7">
    <location>
        <begin position="51"/>
        <end position="201"/>
    </location>
</feature>
<evidence type="ECO:0000256" key="4">
    <source>
        <dbReference type="ARBA" id="ARBA00023204"/>
    </source>
</evidence>
<dbReference type="Pfam" id="PF07522">
    <property type="entry name" value="DRMBL"/>
    <property type="match status" value="1"/>
</dbReference>
<evidence type="ECO:0000256" key="1">
    <source>
        <dbReference type="ARBA" id="ARBA00004123"/>
    </source>
</evidence>
<proteinExistence type="inferred from homology"/>
<dbReference type="GO" id="GO:0035312">
    <property type="term" value="F:5'-3' DNA exonuclease activity"/>
    <property type="evidence" value="ECO:0007669"/>
    <property type="project" value="TreeGrafter"/>
</dbReference>
<evidence type="ECO:0000259" key="6">
    <source>
        <dbReference type="Pfam" id="PF07522"/>
    </source>
</evidence>
<protein>
    <recommendedName>
        <fullName evidence="10">DNA repair metallo-beta-lactamase domain-containing protein</fullName>
    </recommendedName>
</protein>
<dbReference type="SUPFAM" id="SSF56281">
    <property type="entry name" value="Metallo-hydrolase/oxidoreductase"/>
    <property type="match status" value="1"/>
</dbReference>
<dbReference type="FunCoup" id="A0A0C3GG17">
    <property type="interactions" value="365"/>
</dbReference>
<keyword evidence="3" id="KW-0227">DNA damage</keyword>
<dbReference type="InterPro" id="IPR001279">
    <property type="entry name" value="Metallo-B-lactamas"/>
</dbReference>
<dbReference type="HOGENOM" id="CLU_005260_2_0_1"/>
<sequence length="461" mass="51153">MSSHKENEAWKEAAVVEDRNFRPNKGNGGRRKAPFYKVLQGMPIAVDAFRYGSIPDVTAYFLTHAHSDHYTNLASNWKSGPIYCSQGTANLIIHMLSVDPKWVHPLPMDISSEIPNTGGVRVTLIEANHCPGSCLFFFEGPQTVNAGDSVFKSSYVGSTRTFRYLHCGDFRASPKHVLHPAVKGKRIDHIYLDTTYLDPKYTFPPQPLVISACAELAKRIVSGQSTTDDAGGKTRTVDSFMSVQGRSSEKKKDGKILVVVGTYSIGKERIVKAIAQALNTRVYCDARKAAILRCQSDPELHALLTTDPISAGVHLVPLSVITSDKLKTYMDRFQGNYTRAIGFRPTGWTYTSPAGSDSSPSIPSILSRAASRPPFTYASLRPTRNSTGALTLYGIPYSEHSSFFELTCFAMSLEWGKMIATVNVGSAISRGKMGRWIEKWEAERKKRGKTEVVKYRELDYW</sequence>
<comment type="similarity">
    <text evidence="2">Belongs to the DNA repair metallo-beta-lactamase (DRMBL) family.</text>
</comment>
<keyword evidence="9" id="KW-1185">Reference proteome</keyword>
<dbReference type="InterPro" id="IPR036866">
    <property type="entry name" value="RibonucZ/Hydroxyglut_hydro"/>
</dbReference>
<keyword evidence="4" id="KW-0234">DNA repair</keyword>
<dbReference type="EMBL" id="KN832973">
    <property type="protein sequence ID" value="KIM90594.1"/>
    <property type="molecule type" value="Genomic_DNA"/>
</dbReference>
<dbReference type="PANTHER" id="PTHR23240">
    <property type="entry name" value="DNA CROSS-LINK REPAIR PROTEIN PSO2/SNM1-RELATED"/>
    <property type="match status" value="1"/>
</dbReference>
<keyword evidence="5" id="KW-0539">Nucleus</keyword>
<evidence type="ECO:0000313" key="8">
    <source>
        <dbReference type="EMBL" id="KIM90594.1"/>
    </source>
</evidence>
<evidence type="ECO:0000259" key="7">
    <source>
        <dbReference type="Pfam" id="PF12706"/>
    </source>
</evidence>
<dbReference type="InterPro" id="IPR011084">
    <property type="entry name" value="DRMBL"/>
</dbReference>
<name>A0A0C3GG17_PILCF</name>
<reference evidence="8 9" key="1">
    <citation type="submission" date="2014-04" db="EMBL/GenBank/DDBJ databases">
        <authorList>
            <consortium name="DOE Joint Genome Institute"/>
            <person name="Kuo A."/>
            <person name="Tarkka M."/>
            <person name="Buscot F."/>
            <person name="Kohler A."/>
            <person name="Nagy L.G."/>
            <person name="Floudas D."/>
            <person name="Copeland A."/>
            <person name="Barry K.W."/>
            <person name="Cichocki N."/>
            <person name="Veneault-Fourrey C."/>
            <person name="LaButti K."/>
            <person name="Lindquist E.A."/>
            <person name="Lipzen A."/>
            <person name="Lundell T."/>
            <person name="Morin E."/>
            <person name="Murat C."/>
            <person name="Sun H."/>
            <person name="Tunlid A."/>
            <person name="Henrissat B."/>
            <person name="Grigoriev I.V."/>
            <person name="Hibbett D.S."/>
            <person name="Martin F."/>
            <person name="Nordberg H.P."/>
            <person name="Cantor M.N."/>
            <person name="Hua S.X."/>
        </authorList>
    </citation>
    <scope>NUCLEOTIDE SEQUENCE [LARGE SCALE GENOMIC DNA]</scope>
    <source>
        <strain evidence="8 9">F 1598</strain>
    </source>
</reference>
<dbReference type="GO" id="GO:0006303">
    <property type="term" value="P:double-strand break repair via nonhomologous end joining"/>
    <property type="evidence" value="ECO:0007669"/>
    <property type="project" value="TreeGrafter"/>
</dbReference>
<dbReference type="GO" id="GO:0036297">
    <property type="term" value="P:interstrand cross-link repair"/>
    <property type="evidence" value="ECO:0007669"/>
    <property type="project" value="TreeGrafter"/>
</dbReference>
<gene>
    <name evidence="8" type="ORF">PILCRDRAFT_59703</name>
</gene>
<accession>A0A0C3GG17</accession>